<organism evidence="7 8">
    <name type="scientific">Chlamydomonas eustigma</name>
    <dbReference type="NCBI Taxonomy" id="1157962"/>
    <lineage>
        <taxon>Eukaryota</taxon>
        <taxon>Viridiplantae</taxon>
        <taxon>Chlorophyta</taxon>
        <taxon>core chlorophytes</taxon>
        <taxon>Chlorophyceae</taxon>
        <taxon>CS clade</taxon>
        <taxon>Chlamydomonadales</taxon>
        <taxon>Chlamydomonadaceae</taxon>
        <taxon>Chlamydomonas</taxon>
    </lineage>
</organism>
<evidence type="ECO:0000256" key="3">
    <source>
        <dbReference type="ARBA" id="ARBA00022692"/>
    </source>
</evidence>
<dbReference type="GO" id="GO:0016020">
    <property type="term" value="C:membrane"/>
    <property type="evidence" value="ECO:0007669"/>
    <property type="project" value="UniProtKB-SubCell"/>
</dbReference>
<evidence type="ECO:0000256" key="2">
    <source>
        <dbReference type="ARBA" id="ARBA00006948"/>
    </source>
</evidence>
<feature type="transmembrane region" description="Helical" evidence="6">
    <location>
        <begin position="38"/>
        <end position="60"/>
    </location>
</feature>
<dbReference type="Proteomes" id="UP000232323">
    <property type="component" value="Unassembled WGS sequence"/>
</dbReference>
<evidence type="ECO:0000256" key="1">
    <source>
        <dbReference type="ARBA" id="ARBA00004141"/>
    </source>
</evidence>
<comment type="similarity">
    <text evidence="2">Belongs to the TMEM45 family.</text>
</comment>
<gene>
    <name evidence="7" type="ORF">CEUSTIGMA_g3243.t1</name>
</gene>
<sequence length="359" mass="39951">MSMDDHSGHMGGMHSSHQSFDCSGNAWMDMGTDKSGTWSGHVLAGVVLLIWNMHWNFNVFRNFLVQSRQKPFRSSSTYPMPLIPEYIPVEATLKIIVPLCGILINLFGPGGWRSNICADGTARAGHFDPVNIFRYADAWVLFTFMASGMVDLLGWAVELPSGTQHFFLVAAFALKSFILSEGQHPDMLESMVYFMLFMVTAGTALFLLTEMIWPESFLASCGRVYCTYLQAIWYFGAARLLFEGRPAWNTTDPMPDMSPAMFVPVPFVFWMNFTSLTMFLGYLGMRWALKSYLGDGLREACSTSGDTERLHHLLPHHDVDEPHHQPFNGGSGGGRVVTSGAAAAKTMGVHELVPLVSRH</sequence>
<dbReference type="AlphaFoldDB" id="A0A250WZ68"/>
<dbReference type="PANTHER" id="PTHR16007">
    <property type="entry name" value="EPIDIDYMAL MEMBRANE PROTEIN E9-RELATED"/>
    <property type="match status" value="1"/>
</dbReference>
<protein>
    <recommendedName>
        <fullName evidence="9">Transmembrane protein 45B</fullName>
    </recommendedName>
</protein>
<comment type="caution">
    <text evidence="7">The sequence shown here is derived from an EMBL/GenBank/DDBJ whole genome shotgun (WGS) entry which is preliminary data.</text>
</comment>
<dbReference type="PANTHER" id="PTHR16007:SF15">
    <property type="entry name" value="TRANSMEMBRANE PROTEIN 45B"/>
    <property type="match status" value="1"/>
</dbReference>
<feature type="transmembrane region" description="Helical" evidence="6">
    <location>
        <begin position="262"/>
        <end position="283"/>
    </location>
</feature>
<feature type="transmembrane region" description="Helical" evidence="6">
    <location>
        <begin position="191"/>
        <end position="213"/>
    </location>
</feature>
<dbReference type="OrthoDB" id="551896at2759"/>
<keyword evidence="4 6" id="KW-1133">Transmembrane helix</keyword>
<dbReference type="InterPro" id="IPR042127">
    <property type="entry name" value="TMEM45"/>
</dbReference>
<dbReference type="EMBL" id="BEGY01000014">
    <property type="protein sequence ID" value="GAX75800.1"/>
    <property type="molecule type" value="Genomic_DNA"/>
</dbReference>
<evidence type="ECO:0000313" key="8">
    <source>
        <dbReference type="Proteomes" id="UP000232323"/>
    </source>
</evidence>
<proteinExistence type="inferred from homology"/>
<keyword evidence="3 6" id="KW-0812">Transmembrane</keyword>
<evidence type="ECO:0000313" key="7">
    <source>
        <dbReference type="EMBL" id="GAX75800.1"/>
    </source>
</evidence>
<keyword evidence="8" id="KW-1185">Reference proteome</keyword>
<evidence type="ECO:0000256" key="6">
    <source>
        <dbReference type="SAM" id="Phobius"/>
    </source>
</evidence>
<evidence type="ECO:0000256" key="5">
    <source>
        <dbReference type="ARBA" id="ARBA00023136"/>
    </source>
</evidence>
<name>A0A250WZ68_9CHLO</name>
<evidence type="ECO:0000256" key="4">
    <source>
        <dbReference type="ARBA" id="ARBA00022989"/>
    </source>
</evidence>
<dbReference type="Pfam" id="PF04819">
    <property type="entry name" value="DUF716"/>
    <property type="match status" value="1"/>
</dbReference>
<comment type="subcellular location">
    <subcellularLocation>
        <location evidence="1">Membrane</location>
        <topology evidence="1">Multi-pass membrane protein</topology>
    </subcellularLocation>
</comment>
<reference evidence="7 8" key="1">
    <citation type="submission" date="2017-08" db="EMBL/GenBank/DDBJ databases">
        <title>Acidophilic green algal genome provides insights into adaptation to an acidic environment.</title>
        <authorList>
            <person name="Hirooka S."/>
            <person name="Hirose Y."/>
            <person name="Kanesaki Y."/>
            <person name="Higuchi S."/>
            <person name="Fujiwara T."/>
            <person name="Onuma R."/>
            <person name="Era A."/>
            <person name="Ohbayashi R."/>
            <person name="Uzuka A."/>
            <person name="Nozaki H."/>
            <person name="Yoshikawa H."/>
            <person name="Miyagishima S.Y."/>
        </authorList>
    </citation>
    <scope>NUCLEOTIDE SEQUENCE [LARGE SCALE GENOMIC DNA]</scope>
    <source>
        <strain evidence="7 8">NIES-2499</strain>
    </source>
</reference>
<accession>A0A250WZ68</accession>
<evidence type="ECO:0008006" key="9">
    <source>
        <dbReference type="Google" id="ProtNLM"/>
    </source>
</evidence>
<dbReference type="InterPro" id="IPR006904">
    <property type="entry name" value="DUF716"/>
</dbReference>
<feature type="transmembrane region" description="Helical" evidence="6">
    <location>
        <begin position="138"/>
        <end position="157"/>
    </location>
</feature>
<keyword evidence="5 6" id="KW-0472">Membrane</keyword>
<feature type="transmembrane region" description="Helical" evidence="6">
    <location>
        <begin position="225"/>
        <end position="242"/>
    </location>
</feature>